<name>A0AAC9WH48_9CLOT</name>
<dbReference type="RefSeq" id="WP_070972335.1">
    <property type="nucleotide sequence ID" value="NZ_CP017603.1"/>
</dbReference>
<dbReference type="InterPro" id="IPR012347">
    <property type="entry name" value="Ferritin-like"/>
</dbReference>
<dbReference type="InterPro" id="IPR012851">
    <property type="entry name" value="Spore_coat_CotF-like"/>
</dbReference>
<dbReference type="Proteomes" id="UP000192478">
    <property type="component" value="Chromosome"/>
</dbReference>
<dbReference type="PANTHER" id="PTHR39183">
    <property type="entry name" value="SPORE COAT PROTEIN F-LIKE PROTEIN YHCQ"/>
    <property type="match status" value="1"/>
</dbReference>
<dbReference type="EMBL" id="CP020559">
    <property type="protein sequence ID" value="ARE88543.1"/>
    <property type="molecule type" value="Genomic_DNA"/>
</dbReference>
<evidence type="ECO:0000313" key="6">
    <source>
        <dbReference type="Proteomes" id="UP000177894"/>
    </source>
</evidence>
<evidence type="ECO:0000256" key="1">
    <source>
        <dbReference type="ARBA" id="ARBA00022969"/>
    </source>
</evidence>
<organism evidence="5 7">
    <name type="scientific">Clostridium formicaceticum</name>
    <dbReference type="NCBI Taxonomy" id="1497"/>
    <lineage>
        <taxon>Bacteria</taxon>
        <taxon>Bacillati</taxon>
        <taxon>Bacillota</taxon>
        <taxon>Clostridia</taxon>
        <taxon>Eubacteriales</taxon>
        <taxon>Clostridiaceae</taxon>
        <taxon>Clostridium</taxon>
    </lineage>
</organism>
<evidence type="ECO:0000313" key="4">
    <source>
        <dbReference type="EMBL" id="AOY77922.1"/>
    </source>
</evidence>
<evidence type="ECO:0000313" key="5">
    <source>
        <dbReference type="EMBL" id="ARE88543.1"/>
    </source>
</evidence>
<comment type="similarity">
    <text evidence="3">Belongs to the CotF family.</text>
</comment>
<protein>
    <submittedName>
        <fullName evidence="5">Coat F domain protein</fullName>
    </submittedName>
</protein>
<gene>
    <name evidence="4" type="ORF">BJL90_19895</name>
    <name evidence="5" type="ORF">CLFO_29490</name>
</gene>
<dbReference type="AlphaFoldDB" id="A0AAC9WH48"/>
<keyword evidence="6" id="KW-1185">Reference proteome</keyword>
<proteinExistence type="inferred from homology"/>
<dbReference type="Proteomes" id="UP000177894">
    <property type="component" value="Chromosome"/>
</dbReference>
<evidence type="ECO:0000256" key="3">
    <source>
        <dbReference type="ARBA" id="ARBA00024344"/>
    </source>
</evidence>
<evidence type="ECO:0000256" key="2">
    <source>
        <dbReference type="ARBA" id="ARBA00024325"/>
    </source>
</evidence>
<dbReference type="Pfam" id="PF07875">
    <property type="entry name" value="Coat_F"/>
    <property type="match status" value="1"/>
</dbReference>
<keyword evidence="1" id="KW-0749">Sporulation</keyword>
<reference evidence="4 6" key="1">
    <citation type="submission" date="2016-10" db="EMBL/GenBank/DDBJ databases">
        <title>Complete Genome Sequence of Acetogen Clostridium formicoaceticum ATCC 27076.</title>
        <authorList>
            <person name="Bao T."/>
            <person name="Cheng C."/>
            <person name="Zhao J."/>
            <person name="Yang S.-T."/>
            <person name="Wang J."/>
            <person name="Wang M."/>
        </authorList>
    </citation>
    <scope>NUCLEOTIDE SEQUENCE [LARGE SCALE GENOMIC DNA]</scope>
    <source>
        <strain evidence="4 6">ATCC 27076</strain>
    </source>
</reference>
<sequence>MGLILRNLMGMTDIKLNDQVIALSTDLAMKSAANTYLAANLRATTPEVRQFIAGLLTQKVTAHDSLTALILKKDWAQPYISPTEQMAHANQQSNWLLNQEQQHK</sequence>
<dbReference type="EMBL" id="CP017603">
    <property type="protein sequence ID" value="AOY77922.1"/>
    <property type="molecule type" value="Genomic_DNA"/>
</dbReference>
<dbReference type="KEGG" id="cfm:BJL90_19895"/>
<dbReference type="GO" id="GO:0030435">
    <property type="term" value="P:sporulation resulting in formation of a cellular spore"/>
    <property type="evidence" value="ECO:0007669"/>
    <property type="project" value="UniProtKB-KW"/>
</dbReference>
<reference evidence="5 7" key="2">
    <citation type="submission" date="2017-03" db="EMBL/GenBank/DDBJ databases">
        <title>Complete sequence of Clostridium formicaceticum DSM 92.</title>
        <authorList>
            <person name="Poehlein A."/>
            <person name="Karl M."/>
            <person name="Bengelsdorf F.R."/>
            <person name="Duerre P."/>
            <person name="Daniel R."/>
        </authorList>
    </citation>
    <scope>NUCLEOTIDE SEQUENCE [LARGE SCALE GENOMIC DNA]</scope>
    <source>
        <strain evidence="5 7">DSM 92</strain>
    </source>
</reference>
<dbReference type="PANTHER" id="PTHR39183:SF1">
    <property type="entry name" value="SPORE COAT PROTEIN F-LIKE PROTEIN YHCQ"/>
    <property type="match status" value="1"/>
</dbReference>
<comment type="subcellular location">
    <subcellularLocation>
        <location evidence="2">Spore coat</location>
    </subcellularLocation>
</comment>
<evidence type="ECO:0000313" key="7">
    <source>
        <dbReference type="Proteomes" id="UP000192478"/>
    </source>
</evidence>
<dbReference type="Gene3D" id="1.20.1260.10">
    <property type="match status" value="1"/>
</dbReference>
<accession>A0AAC9WH48</accession>